<reference evidence="1 2" key="1">
    <citation type="submission" date="2020-08" db="EMBL/GenBank/DDBJ databases">
        <title>Genomic Encyclopedia of Type Strains, Phase IV (KMG-IV): sequencing the most valuable type-strain genomes for metagenomic binning, comparative biology and taxonomic classification.</title>
        <authorList>
            <person name="Goeker M."/>
        </authorList>
    </citation>
    <scope>NUCLEOTIDE SEQUENCE [LARGE SCALE GENOMIC DNA]</scope>
    <source>
        <strain evidence="1 2">DSM 23240</strain>
    </source>
</reference>
<keyword evidence="2" id="KW-1185">Reference proteome</keyword>
<evidence type="ECO:0000313" key="1">
    <source>
        <dbReference type="EMBL" id="MBB5199698.1"/>
    </source>
</evidence>
<evidence type="ECO:0000313" key="2">
    <source>
        <dbReference type="Proteomes" id="UP000571084"/>
    </source>
</evidence>
<evidence type="ECO:0008006" key="3">
    <source>
        <dbReference type="Google" id="ProtNLM"/>
    </source>
</evidence>
<dbReference type="EMBL" id="JACHHQ010000003">
    <property type="protein sequence ID" value="MBB5199698.1"/>
    <property type="molecule type" value="Genomic_DNA"/>
</dbReference>
<proteinExistence type="predicted"/>
<name>A0A840RRS9_9BURK</name>
<dbReference type="Gene3D" id="3.30.70.100">
    <property type="match status" value="1"/>
</dbReference>
<organism evidence="1 2">
    <name type="scientific">Glaciimonas immobilis</name>
    <dbReference type="NCBI Taxonomy" id="728004"/>
    <lineage>
        <taxon>Bacteria</taxon>
        <taxon>Pseudomonadati</taxon>
        <taxon>Pseudomonadota</taxon>
        <taxon>Betaproteobacteria</taxon>
        <taxon>Burkholderiales</taxon>
        <taxon>Oxalobacteraceae</taxon>
        <taxon>Glaciimonas</taxon>
    </lineage>
</organism>
<dbReference type="Proteomes" id="UP000571084">
    <property type="component" value="Unassembled WGS sequence"/>
</dbReference>
<protein>
    <recommendedName>
        <fullName evidence="3">Antibiotic biosynthesis monooxygenase</fullName>
    </recommendedName>
</protein>
<dbReference type="InterPro" id="IPR011008">
    <property type="entry name" value="Dimeric_a/b-barrel"/>
</dbReference>
<accession>A0A840RRS9</accession>
<dbReference type="SUPFAM" id="SSF54909">
    <property type="entry name" value="Dimeric alpha+beta barrel"/>
    <property type="match status" value="1"/>
</dbReference>
<sequence>MIAATPVAPYYAVIFTSLISPDDQEYDAMADRMVSLAAQQPRFLGIGSARESVGITVSY</sequence>
<gene>
    <name evidence="1" type="ORF">HNR39_001530</name>
</gene>
<dbReference type="AlphaFoldDB" id="A0A840RRS9"/>
<comment type="caution">
    <text evidence="1">The sequence shown here is derived from an EMBL/GenBank/DDBJ whole genome shotgun (WGS) entry which is preliminary data.</text>
</comment>